<dbReference type="InterPro" id="IPR016166">
    <property type="entry name" value="FAD-bd_PCMH"/>
</dbReference>
<dbReference type="Proteomes" id="UP000580474">
    <property type="component" value="Unassembled WGS sequence"/>
</dbReference>
<comment type="caution">
    <text evidence="3">The sequence shown here is derived from an EMBL/GenBank/DDBJ whole genome shotgun (WGS) entry which is preliminary data.</text>
</comment>
<dbReference type="EC" id="1.17.1.4" evidence="3"/>
<dbReference type="SUPFAM" id="SSF56176">
    <property type="entry name" value="FAD-binding/transporter-associated domain-like"/>
    <property type="match status" value="1"/>
</dbReference>
<organism evidence="3 4">
    <name type="scientific">Saccharopolyspora gloriosae</name>
    <dbReference type="NCBI Taxonomy" id="455344"/>
    <lineage>
        <taxon>Bacteria</taxon>
        <taxon>Bacillati</taxon>
        <taxon>Actinomycetota</taxon>
        <taxon>Actinomycetes</taxon>
        <taxon>Pseudonocardiales</taxon>
        <taxon>Pseudonocardiaceae</taxon>
        <taxon>Saccharopolyspora</taxon>
    </lineage>
</organism>
<dbReference type="PROSITE" id="PS51387">
    <property type="entry name" value="FAD_PCMH"/>
    <property type="match status" value="1"/>
</dbReference>
<dbReference type="GO" id="GO:0004854">
    <property type="term" value="F:xanthine dehydrogenase activity"/>
    <property type="evidence" value="ECO:0007669"/>
    <property type="project" value="UniProtKB-EC"/>
</dbReference>
<dbReference type="Gene3D" id="3.30.43.10">
    <property type="entry name" value="Uridine Diphospho-n-acetylenolpyruvylglucosamine Reductase, domain 2"/>
    <property type="match status" value="1"/>
</dbReference>
<keyword evidence="4" id="KW-1185">Reference proteome</keyword>
<dbReference type="SUPFAM" id="SSF55447">
    <property type="entry name" value="CO dehydrogenase flavoprotein C-terminal domain-like"/>
    <property type="match status" value="1"/>
</dbReference>
<dbReference type="InterPro" id="IPR051312">
    <property type="entry name" value="Diverse_Substr_Oxidored"/>
</dbReference>
<dbReference type="PANTHER" id="PTHR42659:SF1">
    <property type="entry name" value="OXIDOREDUCTASE"/>
    <property type="match status" value="1"/>
</dbReference>
<dbReference type="AlphaFoldDB" id="A0A840N9Z7"/>
<dbReference type="GO" id="GO:0071949">
    <property type="term" value="F:FAD binding"/>
    <property type="evidence" value="ECO:0007669"/>
    <property type="project" value="InterPro"/>
</dbReference>
<reference evidence="3 4" key="1">
    <citation type="submission" date="2020-08" db="EMBL/GenBank/DDBJ databases">
        <title>Sequencing the genomes of 1000 actinobacteria strains.</title>
        <authorList>
            <person name="Klenk H.-P."/>
        </authorList>
    </citation>
    <scope>NUCLEOTIDE SEQUENCE [LARGE SCALE GENOMIC DNA]</scope>
    <source>
        <strain evidence="3 4">DSM 45582</strain>
    </source>
</reference>
<dbReference type="Gene3D" id="3.30.390.50">
    <property type="entry name" value="CO dehydrogenase flavoprotein, C-terminal domain"/>
    <property type="match status" value="1"/>
</dbReference>
<dbReference type="SMART" id="SM01092">
    <property type="entry name" value="CO_deh_flav_C"/>
    <property type="match status" value="1"/>
</dbReference>
<keyword evidence="1 3" id="KW-0560">Oxidoreductase</keyword>
<evidence type="ECO:0000259" key="2">
    <source>
        <dbReference type="PROSITE" id="PS51387"/>
    </source>
</evidence>
<dbReference type="EMBL" id="JACHIV010000001">
    <property type="protein sequence ID" value="MBB5068780.1"/>
    <property type="molecule type" value="Genomic_DNA"/>
</dbReference>
<dbReference type="InterPro" id="IPR005107">
    <property type="entry name" value="CO_DH_flav_C"/>
</dbReference>
<feature type="domain" description="FAD-binding PCMH-type" evidence="2">
    <location>
        <begin position="1"/>
        <end position="222"/>
    </location>
</feature>
<protein>
    <submittedName>
        <fullName evidence="3">Xanthine dehydrogenase YagS FAD-binding subunit</fullName>
        <ecNumber evidence="3">1.17.1.4</ecNumber>
    </submittedName>
</protein>
<accession>A0A840N9Z7</accession>
<dbReference type="Pfam" id="PF00941">
    <property type="entry name" value="FAD_binding_5"/>
    <property type="match status" value="1"/>
</dbReference>
<dbReference type="PANTHER" id="PTHR42659">
    <property type="entry name" value="XANTHINE DEHYDROGENASE SUBUNIT C-RELATED"/>
    <property type="match status" value="1"/>
</dbReference>
<dbReference type="InterPro" id="IPR036318">
    <property type="entry name" value="FAD-bd_PCMH-like_sf"/>
</dbReference>
<dbReference type="InterPro" id="IPR016167">
    <property type="entry name" value="FAD-bd_PCMH_sub1"/>
</dbReference>
<name>A0A840N9Z7_9PSEU</name>
<evidence type="ECO:0000256" key="1">
    <source>
        <dbReference type="ARBA" id="ARBA00023002"/>
    </source>
</evidence>
<evidence type="ECO:0000313" key="3">
    <source>
        <dbReference type="EMBL" id="MBB5068780.1"/>
    </source>
</evidence>
<dbReference type="Pfam" id="PF03450">
    <property type="entry name" value="CO_deh_flav_C"/>
    <property type="match status" value="1"/>
</dbReference>
<dbReference type="InterPro" id="IPR002346">
    <property type="entry name" value="Mopterin_DH_FAD-bd"/>
</dbReference>
<dbReference type="InterPro" id="IPR016169">
    <property type="entry name" value="FAD-bd_PCMH_sub2"/>
</dbReference>
<dbReference type="Gene3D" id="3.30.465.10">
    <property type="match status" value="2"/>
</dbReference>
<dbReference type="RefSeq" id="WP_184478498.1">
    <property type="nucleotide sequence ID" value="NZ_JACHIV010000001.1"/>
</dbReference>
<evidence type="ECO:0000313" key="4">
    <source>
        <dbReference type="Proteomes" id="UP000580474"/>
    </source>
</evidence>
<proteinExistence type="predicted"/>
<sequence>MRPFSYARATDVATASLAAQRPGAMLLGGGTNLVDLMKLDVLRPSALVDVTELGLDRIEHGADGGVRIGAGVRNSDLAGDVEIRRRFPLIAEAVLAGASGQVRSMATTAGNLVQRTRCRYFQDTTKPCNKREPGSGCPAIVGAHRDLAVIGTSDSCVASHPSDLAVALSALDAAVHVRRADGAEQRYPLDDFYRLPGTTPQRETVLEPGDLITAVSLPAPPEGARMRYRKVRDRASFAFAVVSVAVSLTSRADGSLIGLSAAFGGVAPKPWRARAVEPALRGRRPDAELLRAAGRAEFADARPLPRNEFKIDLAADVLAAVVADLGGGAAR</sequence>
<gene>
    <name evidence="3" type="ORF">BJ969_001868</name>
</gene>
<dbReference type="InterPro" id="IPR036683">
    <property type="entry name" value="CO_DH_flav_C_dom_sf"/>
</dbReference>